<keyword evidence="3" id="KW-1185">Reference proteome</keyword>
<evidence type="ECO:0000313" key="2">
    <source>
        <dbReference type="EMBL" id="MCQ8896124.1"/>
    </source>
</evidence>
<reference evidence="2 3" key="1">
    <citation type="submission" date="2022-07" db="EMBL/GenBank/DDBJ databases">
        <authorList>
            <person name="Xamxidin M."/>
            <person name="Wu M."/>
        </authorList>
    </citation>
    <scope>NUCLEOTIDE SEQUENCE [LARGE SCALE GENOMIC DNA]</scope>
    <source>
        <strain evidence="2 3">NBRC 111650</strain>
    </source>
</reference>
<comment type="caution">
    <text evidence="2">The sequence shown here is derived from an EMBL/GenBank/DDBJ whole genome shotgun (WGS) entry which is preliminary data.</text>
</comment>
<dbReference type="Pfam" id="PF07044">
    <property type="entry name" value="DUF1329"/>
    <property type="match status" value="1"/>
</dbReference>
<organism evidence="2 3">
    <name type="scientific">Limnobacter humi</name>
    <dbReference type="NCBI Taxonomy" id="1778671"/>
    <lineage>
        <taxon>Bacteria</taxon>
        <taxon>Pseudomonadati</taxon>
        <taxon>Pseudomonadota</taxon>
        <taxon>Betaproteobacteria</taxon>
        <taxon>Burkholderiales</taxon>
        <taxon>Burkholderiaceae</taxon>
        <taxon>Limnobacter</taxon>
    </lineage>
</organism>
<feature type="signal peptide" evidence="1">
    <location>
        <begin position="1"/>
        <end position="24"/>
    </location>
</feature>
<gene>
    <name evidence="2" type="ORF">NQT62_06695</name>
</gene>
<proteinExistence type="predicted"/>
<feature type="chain" id="PRO_5046349545" evidence="1">
    <location>
        <begin position="25"/>
        <end position="445"/>
    </location>
</feature>
<accession>A0ABT1WI88</accession>
<dbReference type="RefSeq" id="WP_256763879.1">
    <property type="nucleotide sequence ID" value="NZ_JANIGO010000002.1"/>
</dbReference>
<dbReference type="Gene3D" id="2.50.20.10">
    <property type="entry name" value="Lipoprotein localisation LolA/LolB/LppX"/>
    <property type="match status" value="1"/>
</dbReference>
<name>A0ABT1WI88_9BURK</name>
<dbReference type="Proteomes" id="UP001204142">
    <property type="component" value="Unassembled WGS sequence"/>
</dbReference>
<dbReference type="InterPro" id="IPR010752">
    <property type="entry name" value="DUF1329"/>
</dbReference>
<dbReference type="CDD" id="cd16329">
    <property type="entry name" value="LolA_like"/>
    <property type="match status" value="1"/>
</dbReference>
<keyword evidence="1" id="KW-0732">Signal</keyword>
<sequence length="445" mass="48931">MRTGDSFRTLVCLGFMVMCLAVHAQTPGLPSGPLTPMGAEQKGNAAGTIPDWTGGLVKAPAGFDPKKGYLDPFASEKPLYTITSANQAQYMSLLTPGQQALLKRYPGYAIPVYKSQRTAAFSPEMMNAVSAESKQVRLSADGLALQGIQSSSVPFPQPKNGLEAIWNTLLRRPSQTVRVHTASFVSGAGVKPNPVSSSATIAFAPAIGKAGSNTLFGLIGETTRPSAQAGEAVLVLDTLNFKDEQRAAWVVNSGQRRIIRAPELSHAAPAGNSDGLRTVDDIYGFNGSPERFDWKLLGKREMLIPYNNYRLTDKTLKYEAMLNDAFLKPELTRFELHRVWVVEGTLKPGAEHVYSKRTLYIDEDSWYVALMDQYDNKGELWRVKMLYLMQAYDAPGMYSAGEIQHDFNARKTAFSGFQNEESPTEFNVPVKPGDFTPTALRKLMR</sequence>
<protein>
    <submittedName>
        <fullName evidence="2">DUF1329 domain-containing protein</fullName>
    </submittedName>
</protein>
<dbReference type="EMBL" id="JANIGO010000002">
    <property type="protein sequence ID" value="MCQ8896124.1"/>
    <property type="molecule type" value="Genomic_DNA"/>
</dbReference>
<evidence type="ECO:0000256" key="1">
    <source>
        <dbReference type="SAM" id="SignalP"/>
    </source>
</evidence>
<evidence type="ECO:0000313" key="3">
    <source>
        <dbReference type="Proteomes" id="UP001204142"/>
    </source>
</evidence>